<protein>
    <submittedName>
        <fullName evidence="1">GIY-YIG nuclease family protein</fullName>
    </submittedName>
</protein>
<comment type="caution">
    <text evidence="1">The sequence shown here is derived from an EMBL/GenBank/DDBJ whole genome shotgun (WGS) entry which is preliminary data.</text>
</comment>
<evidence type="ECO:0000313" key="1">
    <source>
        <dbReference type="EMBL" id="NGN83957.1"/>
    </source>
</evidence>
<dbReference type="Proteomes" id="UP000479226">
    <property type="component" value="Unassembled WGS sequence"/>
</dbReference>
<dbReference type="RefSeq" id="WP_165182188.1">
    <property type="nucleotide sequence ID" value="NZ_JAAKZI010000017.1"/>
</dbReference>
<evidence type="ECO:0000313" key="2">
    <source>
        <dbReference type="Proteomes" id="UP000479226"/>
    </source>
</evidence>
<keyword evidence="2" id="KW-1185">Reference proteome</keyword>
<accession>A0ABX0DIB4</accession>
<name>A0ABX0DIB4_9MICC</name>
<sequence>MQSLAFRFEPEESRTGIYVLTFSDGYRYVGQSLNVVNRFSSHRRRWDDITHIAFRAFMPDELNAREREVLAAIERQGHNVRNLDLAGHPGGDSLLDVVMEEEAQAEWLDSVSPEPTDAPRYLAATRRMAGLQKFHQLMARPDAEGLISAAATYISLAIPWPSQTEGRFWTATAMSTTGRRPDRRRLITISAQNAEVLVIGETTTNSGCEVTGFLNIDKGATSIDRWLQRHGIDAVVETASYGTIGNVSRIHFSGLPSLALLFAEGSPIAKPAKTLALNLMRKGPSMYTRFHNDHLADAVFNRMAHKDRI</sequence>
<gene>
    <name evidence="1" type="ORF">G6N77_10860</name>
</gene>
<dbReference type="CDD" id="cd00719">
    <property type="entry name" value="GIY-YIG_SF"/>
    <property type="match status" value="1"/>
</dbReference>
<proteinExistence type="predicted"/>
<dbReference type="SUPFAM" id="SSF82771">
    <property type="entry name" value="GIY-YIG endonuclease"/>
    <property type="match status" value="1"/>
</dbReference>
<reference evidence="1 2" key="1">
    <citation type="submission" date="2020-02" db="EMBL/GenBank/DDBJ databases">
        <title>Genome sequence of the type strain DSM 27180 of Arthrobacter silviterrae.</title>
        <authorList>
            <person name="Gao J."/>
            <person name="Sun J."/>
        </authorList>
    </citation>
    <scope>NUCLEOTIDE SEQUENCE [LARGE SCALE GENOMIC DNA]</scope>
    <source>
        <strain evidence="1 2">DSM 27180</strain>
    </source>
</reference>
<organism evidence="1 2">
    <name type="scientific">Arthrobacter silviterrae</name>
    <dbReference type="NCBI Taxonomy" id="2026658"/>
    <lineage>
        <taxon>Bacteria</taxon>
        <taxon>Bacillati</taxon>
        <taxon>Actinomycetota</taxon>
        <taxon>Actinomycetes</taxon>
        <taxon>Micrococcales</taxon>
        <taxon>Micrococcaceae</taxon>
        <taxon>Arthrobacter</taxon>
    </lineage>
</organism>
<dbReference type="EMBL" id="JAAKZI010000017">
    <property type="protein sequence ID" value="NGN83957.1"/>
    <property type="molecule type" value="Genomic_DNA"/>
</dbReference>
<dbReference type="InterPro" id="IPR035901">
    <property type="entry name" value="GIY-YIG_endonuc_sf"/>
</dbReference>